<keyword evidence="8" id="KW-0943">RNA-mediated gene silencing</keyword>
<accession>A0A7I8W218</accession>
<dbReference type="Proteomes" id="UP000549394">
    <property type="component" value="Unassembled WGS sequence"/>
</dbReference>
<evidence type="ECO:0000256" key="4">
    <source>
        <dbReference type="ARBA" id="ARBA00022473"/>
    </source>
</evidence>
<dbReference type="InterPro" id="IPR024970">
    <property type="entry name" value="Maelstrom"/>
</dbReference>
<sequence>MPNSKKKRSVTSFGEFLKDKRQSLKDGGMSEEEVIQILLSEFKKLSEEEKEKYEERAKESRRILQQRQRNKREAEFQKRRDPFEVIQETFVQDITDMGDKFTSKTDVMMTKFYLINFQILCHMEEAHESHQTGHIPLEIGLLEFTLKDGITNQYHQFVKLEDIPYGISSYALAHSEIHKIPILPCKFGTSNYEKITEKIMNMVQSKDMIFTLASNEFWDFRSVQNSLNWIFQQVNQENLGNLKELARLFQFLITFAEPHLKPSVQDCIFKLSDSKYEYKPDTYCYYHCEIDTIHCALGSVRRWAYSLFETLCPLYGCEITKNHILIA</sequence>
<evidence type="ECO:0000256" key="2">
    <source>
        <dbReference type="ARBA" id="ARBA00004496"/>
    </source>
</evidence>
<dbReference type="GO" id="GO:0005634">
    <property type="term" value="C:nucleus"/>
    <property type="evidence" value="ECO:0007669"/>
    <property type="project" value="UniProtKB-SubCell"/>
</dbReference>
<evidence type="ECO:0000256" key="1">
    <source>
        <dbReference type="ARBA" id="ARBA00004123"/>
    </source>
</evidence>
<dbReference type="InterPro" id="IPR039259">
    <property type="entry name" value="Protein_maelstrom"/>
</dbReference>
<keyword evidence="9 11" id="KW-0539">Nucleus</keyword>
<dbReference type="AlphaFoldDB" id="A0A7I8W218"/>
<dbReference type="GO" id="GO:0060964">
    <property type="term" value="P:regulation of miRNA-mediated gene silencing"/>
    <property type="evidence" value="ECO:0007669"/>
    <property type="project" value="InterPro"/>
</dbReference>
<dbReference type="Pfam" id="PF13017">
    <property type="entry name" value="Maelstrom"/>
    <property type="match status" value="1"/>
</dbReference>
<keyword evidence="4" id="KW-0217">Developmental protein</keyword>
<keyword evidence="10" id="KW-0469">Meiosis</keyword>
<feature type="DNA-binding region" description="HMG box" evidence="11">
    <location>
        <begin position="6"/>
        <end position="72"/>
    </location>
</feature>
<keyword evidence="7 11" id="KW-0238">DNA-binding</keyword>
<feature type="domain" description="HMG box" evidence="13">
    <location>
        <begin position="6"/>
        <end position="72"/>
    </location>
</feature>
<evidence type="ECO:0000256" key="7">
    <source>
        <dbReference type="ARBA" id="ARBA00023125"/>
    </source>
</evidence>
<dbReference type="PANTHER" id="PTHR21358:SF4">
    <property type="entry name" value="PROTEIN MAELSTROM HOMOLOG"/>
    <property type="match status" value="1"/>
</dbReference>
<keyword evidence="15" id="KW-1185">Reference proteome</keyword>
<evidence type="ECO:0000259" key="13">
    <source>
        <dbReference type="PROSITE" id="PS50118"/>
    </source>
</evidence>
<dbReference type="GO" id="GO:0043186">
    <property type="term" value="C:P granule"/>
    <property type="evidence" value="ECO:0007669"/>
    <property type="project" value="TreeGrafter"/>
</dbReference>
<feature type="region of interest" description="Disordered" evidence="12">
    <location>
        <begin position="47"/>
        <end position="76"/>
    </location>
</feature>
<evidence type="ECO:0000313" key="14">
    <source>
        <dbReference type="EMBL" id="CAD5122588.1"/>
    </source>
</evidence>
<dbReference type="SMART" id="SM00398">
    <property type="entry name" value="HMG"/>
    <property type="match status" value="1"/>
</dbReference>
<reference evidence="14 15" key="1">
    <citation type="submission" date="2020-08" db="EMBL/GenBank/DDBJ databases">
        <authorList>
            <person name="Hejnol A."/>
        </authorList>
    </citation>
    <scope>NUCLEOTIDE SEQUENCE [LARGE SCALE GENOMIC DNA]</scope>
</reference>
<dbReference type="Pfam" id="PF00505">
    <property type="entry name" value="HMG_box"/>
    <property type="match status" value="1"/>
</dbReference>
<dbReference type="GO" id="GO:0007283">
    <property type="term" value="P:spermatogenesis"/>
    <property type="evidence" value="ECO:0007669"/>
    <property type="project" value="TreeGrafter"/>
</dbReference>
<evidence type="ECO:0000256" key="12">
    <source>
        <dbReference type="SAM" id="MobiDB-lite"/>
    </source>
</evidence>
<dbReference type="EMBL" id="CAJFCJ010000018">
    <property type="protein sequence ID" value="CAD5122588.1"/>
    <property type="molecule type" value="Genomic_DNA"/>
</dbReference>
<evidence type="ECO:0000256" key="11">
    <source>
        <dbReference type="PROSITE-ProRule" id="PRU00267"/>
    </source>
</evidence>
<dbReference type="GO" id="GO:0007140">
    <property type="term" value="P:male meiotic nuclear division"/>
    <property type="evidence" value="ECO:0007669"/>
    <property type="project" value="TreeGrafter"/>
</dbReference>
<dbReference type="InterPro" id="IPR009071">
    <property type="entry name" value="HMG_box_dom"/>
</dbReference>
<evidence type="ECO:0000256" key="8">
    <source>
        <dbReference type="ARBA" id="ARBA00023158"/>
    </source>
</evidence>
<feature type="compositionally biased region" description="Basic and acidic residues" evidence="12">
    <location>
        <begin position="47"/>
        <end position="62"/>
    </location>
</feature>
<dbReference type="GO" id="GO:0045892">
    <property type="term" value="P:negative regulation of DNA-templated transcription"/>
    <property type="evidence" value="ECO:0007669"/>
    <property type="project" value="TreeGrafter"/>
</dbReference>
<evidence type="ECO:0000256" key="9">
    <source>
        <dbReference type="ARBA" id="ARBA00023242"/>
    </source>
</evidence>
<dbReference type="OrthoDB" id="24555at2759"/>
<proteinExistence type="inferred from homology"/>
<evidence type="ECO:0000313" key="15">
    <source>
        <dbReference type="Proteomes" id="UP000549394"/>
    </source>
</evidence>
<dbReference type="PANTHER" id="PTHR21358">
    <property type="entry name" value="PROTEIN MAELSTROM HOMOLOG"/>
    <property type="match status" value="1"/>
</dbReference>
<evidence type="ECO:0000256" key="5">
    <source>
        <dbReference type="ARBA" id="ARBA00022490"/>
    </source>
</evidence>
<keyword evidence="5" id="KW-0963">Cytoplasm</keyword>
<dbReference type="PROSITE" id="PS50118">
    <property type="entry name" value="HMG_BOX_2"/>
    <property type="match status" value="1"/>
</dbReference>
<evidence type="ECO:0000256" key="10">
    <source>
        <dbReference type="ARBA" id="ARBA00023254"/>
    </source>
</evidence>
<evidence type="ECO:0000256" key="6">
    <source>
        <dbReference type="ARBA" id="ARBA00022782"/>
    </source>
</evidence>
<dbReference type="GO" id="GO:0043565">
    <property type="term" value="F:sequence-specific DNA binding"/>
    <property type="evidence" value="ECO:0007669"/>
    <property type="project" value="TreeGrafter"/>
</dbReference>
<comment type="similarity">
    <text evidence="3">Belongs to the maelstrom family.</text>
</comment>
<dbReference type="SUPFAM" id="SSF47095">
    <property type="entry name" value="HMG-box"/>
    <property type="match status" value="1"/>
</dbReference>
<evidence type="ECO:0000256" key="3">
    <source>
        <dbReference type="ARBA" id="ARBA00007057"/>
    </source>
</evidence>
<comment type="caution">
    <text evidence="14">The sequence shown here is derived from an EMBL/GenBank/DDBJ whole genome shotgun (WGS) entry which is preliminary data.</text>
</comment>
<keyword evidence="6" id="KW-0221">Differentiation</keyword>
<gene>
    <name evidence="14" type="ORF">DGYR_LOCUS10387</name>
</gene>
<organism evidence="14 15">
    <name type="scientific">Dimorphilus gyrociliatus</name>
    <dbReference type="NCBI Taxonomy" id="2664684"/>
    <lineage>
        <taxon>Eukaryota</taxon>
        <taxon>Metazoa</taxon>
        <taxon>Spiralia</taxon>
        <taxon>Lophotrochozoa</taxon>
        <taxon>Annelida</taxon>
        <taxon>Polychaeta</taxon>
        <taxon>Polychaeta incertae sedis</taxon>
        <taxon>Dinophilidae</taxon>
        <taxon>Dimorphilus</taxon>
    </lineage>
</organism>
<protein>
    <submittedName>
        <fullName evidence="14">DgyrCDS11000</fullName>
    </submittedName>
</protein>
<dbReference type="GO" id="GO:0030154">
    <property type="term" value="P:cell differentiation"/>
    <property type="evidence" value="ECO:0007669"/>
    <property type="project" value="UniProtKB-KW"/>
</dbReference>
<dbReference type="Gene3D" id="1.10.30.10">
    <property type="entry name" value="High mobility group box domain"/>
    <property type="match status" value="1"/>
</dbReference>
<name>A0A7I8W218_9ANNE</name>
<dbReference type="GO" id="GO:0034587">
    <property type="term" value="P:piRNA processing"/>
    <property type="evidence" value="ECO:0007669"/>
    <property type="project" value="TreeGrafter"/>
</dbReference>
<comment type="subcellular location">
    <subcellularLocation>
        <location evidence="2">Cytoplasm</location>
    </subcellularLocation>
    <subcellularLocation>
        <location evidence="1">Nucleus</location>
    </subcellularLocation>
</comment>
<dbReference type="InterPro" id="IPR036910">
    <property type="entry name" value="HMG_box_dom_sf"/>
</dbReference>